<dbReference type="AlphaFoldDB" id="A0A2S1R270"/>
<dbReference type="NCBIfam" id="TIGR04131">
    <property type="entry name" value="Bac_Flav_CTERM"/>
    <property type="match status" value="1"/>
</dbReference>
<dbReference type="EMBL" id="CP029186">
    <property type="protein sequence ID" value="AWH86735.1"/>
    <property type="molecule type" value="Genomic_DNA"/>
</dbReference>
<proteinExistence type="predicted"/>
<dbReference type="InterPro" id="IPR011635">
    <property type="entry name" value="CARDB"/>
</dbReference>
<accession>A0A2S1R270</accession>
<organism evidence="2 3">
    <name type="scientific">Flavobacterium album</name>
    <dbReference type="NCBI Taxonomy" id="2175091"/>
    <lineage>
        <taxon>Bacteria</taxon>
        <taxon>Pseudomonadati</taxon>
        <taxon>Bacteroidota</taxon>
        <taxon>Flavobacteriia</taxon>
        <taxon>Flavobacteriales</taxon>
        <taxon>Flavobacteriaceae</taxon>
        <taxon>Flavobacterium</taxon>
    </lineage>
</organism>
<sequence length="1212" mass="130410">MIAFSSYCQDISLYQQFNGRYDFTFVGNTLNPAENNPTPTCTINTSSSASLNLSAGDNIIGAYLYWAGSGTGDFDVQLNGQPITASRQFPLNALNIDGNTRPYFSAFADVTAQVQATGNGNYTLSDLDLTAVVADPLYCGNKTNFGGWAIIVFYSNTNLPLNQLNLYDGMQYVPNSINITLPSLNVIDNVGAKIGFLAWEGDSSLAVDETLTINGNVLSNALNPANNAFNGTNSITGSTALYNMDLDVYDIQNNIAIGDESAEIALHSGQDFVMINAIVTKLNSQLPDATVTIDDVAVACYSRVVNIDYTVYNVNSTDVLPAGTTVGIYINGDLVATTQTTVELPIGGSESGSINITIPAGAPNDFELMLVVDHNGAVTETDETNNSTTINDSLLIMPTPNPTDITICEDPSAPGTGFVDFSDYAESMKNHPTDIVTFYPTLIAAQNNTGNITSITNYPITTSPTEIFVRVESAEGCVAIGSFLVIVDDCQFPDATVVIDAIAQTCDSRTITVQFTVRNINSVDLLPAGTTVAAYANSTLLGVTTTTADIPVGGSLPGTITVTIPAGIPLSFNLILRVDHNNQVEEINENNNTALQAITLWTSPVLQQPSNVTACETFNGSGVGSFNFSGYLQSLKNQPTDIVTFHPTQIDANNNTAGISNADTYIAANNTEIFVRLTDANGCFDTASFRLIIIDCFFPDGVVAVNNVAQTCDSPTITVNYTVSNPASGDVLPQGTQVAIYANTTLLSVTTTTAAIPINGSLNATITLNIPGSLPLGFNLRFVVDDNGTGVGSVVETIETNNSFTQPVILWVSPILQEPADIIDCETFNNSGVGQFDFSAYLQTLRNNPTDIVTFHTSQQDANTGDNDIQAPEAYISTGLVQEIYVRLEDVNGCFDTASFTLTAVDCYFPDATVTIDDVYKQCNSRIIHVHYTVHNTGSADILPAGTPVSIYVNGEFLEYTETLEDIAIGESESNFILLTIPIGVLLDFDLTFVADDTGDGTGIIVEADETNNSFTLPTNLVLSPVLQQPADIVMCDKGFGLATFDFSAYAESLKNYPDETVTFYLTQQNADQDLDRIYNTSLFVSTENPQRIFVRLFNGTCHTTASFLLSTKKCPPITYNYVTPNDDGYNDSFFVEGLRNIFLNFKMSIYNRWGNLVWTGDHSKADWNGIADVEKVGPEGTTVPVGTYYFVLELNEPGFPEPIVGWVYVSK</sequence>
<dbReference type="KEGG" id="falb:HYN59_17190"/>
<gene>
    <name evidence="2" type="ORF">HYN59_17190</name>
</gene>
<evidence type="ECO:0000259" key="1">
    <source>
        <dbReference type="Pfam" id="PF07705"/>
    </source>
</evidence>
<dbReference type="InterPro" id="IPR026341">
    <property type="entry name" value="T9SS_type_B"/>
</dbReference>
<feature type="domain" description="CARDB" evidence="1">
    <location>
        <begin position="493"/>
        <end position="593"/>
    </location>
</feature>
<name>A0A2S1R270_9FLAO</name>
<dbReference type="Proteomes" id="UP000244929">
    <property type="component" value="Chromosome"/>
</dbReference>
<feature type="domain" description="CARDB" evidence="1">
    <location>
        <begin position="913"/>
        <end position="1016"/>
    </location>
</feature>
<evidence type="ECO:0000313" key="2">
    <source>
        <dbReference type="EMBL" id="AWH86735.1"/>
    </source>
</evidence>
<dbReference type="Pfam" id="PF13585">
    <property type="entry name" value="CHU_C"/>
    <property type="match status" value="1"/>
</dbReference>
<dbReference type="Pfam" id="PF07705">
    <property type="entry name" value="CARDB"/>
    <property type="match status" value="3"/>
</dbReference>
<dbReference type="InterPro" id="IPR013783">
    <property type="entry name" value="Ig-like_fold"/>
</dbReference>
<evidence type="ECO:0000313" key="3">
    <source>
        <dbReference type="Proteomes" id="UP000244929"/>
    </source>
</evidence>
<protein>
    <recommendedName>
        <fullName evidence="1">CARDB domain-containing protein</fullName>
    </recommendedName>
</protein>
<keyword evidence="3" id="KW-1185">Reference proteome</keyword>
<reference evidence="2 3" key="1">
    <citation type="submission" date="2018-04" db="EMBL/GenBank/DDBJ databases">
        <title>Genome sequencing of Flavobacterium sp. HYN0059.</title>
        <authorList>
            <person name="Yi H."/>
            <person name="Baek C."/>
        </authorList>
    </citation>
    <scope>NUCLEOTIDE SEQUENCE [LARGE SCALE GENOMIC DNA]</scope>
    <source>
        <strain evidence="2 3">HYN0059</strain>
    </source>
</reference>
<feature type="domain" description="CARDB" evidence="1">
    <location>
        <begin position="287"/>
        <end position="389"/>
    </location>
</feature>
<dbReference type="Gene3D" id="2.60.40.10">
    <property type="entry name" value="Immunoglobulins"/>
    <property type="match status" value="4"/>
</dbReference>